<organism evidence="2 3">
    <name type="scientific">Dryococelus australis</name>
    <dbReference type="NCBI Taxonomy" id="614101"/>
    <lineage>
        <taxon>Eukaryota</taxon>
        <taxon>Metazoa</taxon>
        <taxon>Ecdysozoa</taxon>
        <taxon>Arthropoda</taxon>
        <taxon>Hexapoda</taxon>
        <taxon>Insecta</taxon>
        <taxon>Pterygota</taxon>
        <taxon>Neoptera</taxon>
        <taxon>Polyneoptera</taxon>
        <taxon>Phasmatodea</taxon>
        <taxon>Verophasmatodea</taxon>
        <taxon>Anareolatae</taxon>
        <taxon>Phasmatidae</taxon>
        <taxon>Eurycanthinae</taxon>
        <taxon>Dryococelus</taxon>
    </lineage>
</organism>
<name>A0ABQ9H0F4_9NEOP</name>
<feature type="region of interest" description="Disordered" evidence="1">
    <location>
        <begin position="275"/>
        <end position="301"/>
    </location>
</feature>
<gene>
    <name evidence="2" type="ORF">PR048_022212</name>
</gene>
<evidence type="ECO:0000256" key="1">
    <source>
        <dbReference type="SAM" id="MobiDB-lite"/>
    </source>
</evidence>
<sequence length="455" mass="50800">MEQRQNAKGEGGSPTKPADQRHIVRHDSNLRKSGSDPARIEPGSPWWEASGLNRHDGNTARLACRSYGVLAVRVSVARIAPSLLDFARTAVYSSQDARNMATPQPIRWLNVSFNSMPCATTSYLPPPPSRGIDLPMSPNNTSSPPPCAIDPPRPRPTSGRASCPNVLTRRKMAAERERERESDILTEMDLPTLCWTLPPIAVQGFNLLTNQIACYLPVTRHAHGRWEGEQEEMNILRAVTNRFCNREKREGVAILGTNVADRAAACTGYGKKTKIRKEGQREESRTSAIQSSRRKGTPPANNIIMDDIMDRSFNIAETIKIWKIRNSVHGKQRNALKDSQCKNTRYLLCERADLAAQRSDDVLGVYVNNSPGQCRIIMNACGKMGFIPAACLIYNSISNTSEYHKEMNYENCCKWLSSTIQSTIADKILNRLQPTTINQTYKDGCEKIINDLTNK</sequence>
<feature type="region of interest" description="Disordered" evidence="1">
    <location>
        <begin position="126"/>
        <end position="163"/>
    </location>
</feature>
<evidence type="ECO:0000313" key="3">
    <source>
        <dbReference type="Proteomes" id="UP001159363"/>
    </source>
</evidence>
<evidence type="ECO:0000313" key="2">
    <source>
        <dbReference type="EMBL" id="KAJ8877757.1"/>
    </source>
</evidence>
<dbReference type="Proteomes" id="UP001159363">
    <property type="component" value="Chromosome 7"/>
</dbReference>
<feature type="compositionally biased region" description="Pro residues" evidence="1">
    <location>
        <begin position="143"/>
        <end position="155"/>
    </location>
</feature>
<proteinExistence type="predicted"/>
<dbReference type="EMBL" id="JARBHB010000008">
    <property type="protein sequence ID" value="KAJ8877757.1"/>
    <property type="molecule type" value="Genomic_DNA"/>
</dbReference>
<feature type="region of interest" description="Disordered" evidence="1">
    <location>
        <begin position="1"/>
        <end position="48"/>
    </location>
</feature>
<protein>
    <submittedName>
        <fullName evidence="2">Uncharacterized protein</fullName>
    </submittedName>
</protein>
<reference evidence="2 3" key="1">
    <citation type="submission" date="2023-02" db="EMBL/GenBank/DDBJ databases">
        <title>LHISI_Scaffold_Assembly.</title>
        <authorList>
            <person name="Stuart O.P."/>
            <person name="Cleave R."/>
            <person name="Magrath M.J.L."/>
            <person name="Mikheyev A.S."/>
        </authorList>
    </citation>
    <scope>NUCLEOTIDE SEQUENCE [LARGE SCALE GENOMIC DNA]</scope>
    <source>
        <strain evidence="2">Daus_M_001</strain>
        <tissue evidence="2">Leg muscle</tissue>
    </source>
</reference>
<comment type="caution">
    <text evidence="2">The sequence shown here is derived from an EMBL/GenBank/DDBJ whole genome shotgun (WGS) entry which is preliminary data.</text>
</comment>
<keyword evidence="3" id="KW-1185">Reference proteome</keyword>
<feature type="compositionally biased region" description="Basic and acidic residues" evidence="1">
    <location>
        <begin position="276"/>
        <end position="285"/>
    </location>
</feature>
<accession>A0ABQ9H0F4</accession>
<feature type="compositionally biased region" description="Basic and acidic residues" evidence="1">
    <location>
        <begin position="18"/>
        <end position="34"/>
    </location>
</feature>